<keyword evidence="4 8" id="KW-0479">Metal-binding</keyword>
<evidence type="ECO:0000256" key="8">
    <source>
        <dbReference type="RuleBase" id="RU366009"/>
    </source>
</evidence>
<evidence type="ECO:0000313" key="11">
    <source>
        <dbReference type="EMBL" id="MDC8831462.1"/>
    </source>
</evidence>
<organism evidence="11 12">
    <name type="scientific">Alteromonas gilva</name>
    <dbReference type="NCBI Taxonomy" id="2987522"/>
    <lineage>
        <taxon>Bacteria</taxon>
        <taxon>Pseudomonadati</taxon>
        <taxon>Pseudomonadota</taxon>
        <taxon>Gammaproteobacteria</taxon>
        <taxon>Alteromonadales</taxon>
        <taxon>Alteromonadaceae</taxon>
        <taxon>Alteromonas/Salinimonas group</taxon>
        <taxon>Alteromonas</taxon>
    </lineage>
</organism>
<comment type="pathway">
    <text evidence="1 8">Purine metabolism; guanine degradation; xanthine from guanine: step 1/1.</text>
</comment>
<feature type="domain" description="Aminodeoxyfutalosine deaminase/Imidazolonepropionase-like composite" evidence="10">
    <location>
        <begin position="30"/>
        <end position="55"/>
    </location>
</feature>
<dbReference type="InterPro" id="IPR006680">
    <property type="entry name" value="Amidohydro-rel"/>
</dbReference>
<dbReference type="RefSeq" id="WP_273640781.1">
    <property type="nucleotide sequence ID" value="NZ_JAQQXP010000001.1"/>
</dbReference>
<dbReference type="SUPFAM" id="SSF51338">
    <property type="entry name" value="Composite domain of metallo-dependent hydrolases"/>
    <property type="match status" value="1"/>
</dbReference>
<evidence type="ECO:0000259" key="9">
    <source>
        <dbReference type="Pfam" id="PF01979"/>
    </source>
</evidence>
<dbReference type="Proteomes" id="UP001218788">
    <property type="component" value="Unassembled WGS sequence"/>
</dbReference>
<dbReference type="PANTHER" id="PTHR11271:SF6">
    <property type="entry name" value="GUANINE DEAMINASE"/>
    <property type="match status" value="1"/>
</dbReference>
<comment type="similarity">
    <text evidence="2 8">Belongs to the metallo-dependent hydrolases superfamily. ATZ/TRZ family.</text>
</comment>
<dbReference type="InterPro" id="IPR054418">
    <property type="entry name" value="MQNX/HUTI_composite_N"/>
</dbReference>
<dbReference type="NCBIfam" id="TIGR02967">
    <property type="entry name" value="guan_deamin"/>
    <property type="match status" value="1"/>
</dbReference>
<dbReference type="Pfam" id="PF22039">
    <property type="entry name" value="HUTI_composite_bact"/>
    <property type="match status" value="1"/>
</dbReference>
<dbReference type="SUPFAM" id="SSF51556">
    <property type="entry name" value="Metallo-dependent hydrolases"/>
    <property type="match status" value="1"/>
</dbReference>
<comment type="caution">
    <text evidence="11">The sequence shown here is derived from an EMBL/GenBank/DDBJ whole genome shotgun (WGS) entry which is preliminary data.</text>
</comment>
<dbReference type="NCBIfam" id="NF006679">
    <property type="entry name" value="PRK09228.1"/>
    <property type="match status" value="1"/>
</dbReference>
<gene>
    <name evidence="11" type="primary">guaD</name>
    <name evidence="11" type="ORF">OIK42_11890</name>
</gene>
<evidence type="ECO:0000256" key="3">
    <source>
        <dbReference type="ARBA" id="ARBA00012781"/>
    </source>
</evidence>
<dbReference type="InterPro" id="IPR051607">
    <property type="entry name" value="Metallo-dep_hydrolases"/>
</dbReference>
<dbReference type="Gene3D" id="2.30.40.10">
    <property type="entry name" value="Urease, subunit C, domain 1"/>
    <property type="match status" value="1"/>
</dbReference>
<comment type="catalytic activity">
    <reaction evidence="8">
        <text>guanine + H2O + H(+) = xanthine + NH4(+)</text>
        <dbReference type="Rhea" id="RHEA:14665"/>
        <dbReference type="ChEBI" id="CHEBI:15377"/>
        <dbReference type="ChEBI" id="CHEBI:15378"/>
        <dbReference type="ChEBI" id="CHEBI:16235"/>
        <dbReference type="ChEBI" id="CHEBI:17712"/>
        <dbReference type="ChEBI" id="CHEBI:28938"/>
        <dbReference type="EC" id="3.5.4.3"/>
    </reaction>
</comment>
<protein>
    <recommendedName>
        <fullName evidence="3 7">Guanine deaminase</fullName>
        <shortName evidence="8">Guanase</shortName>
        <ecNumber evidence="3 7">3.5.4.3</ecNumber>
    </recommendedName>
    <alternativeName>
        <fullName evidence="8">Guanine aminohydrolase</fullName>
    </alternativeName>
</protein>
<evidence type="ECO:0000256" key="7">
    <source>
        <dbReference type="NCBIfam" id="TIGR02967"/>
    </source>
</evidence>
<keyword evidence="12" id="KW-1185">Reference proteome</keyword>
<evidence type="ECO:0000256" key="1">
    <source>
        <dbReference type="ARBA" id="ARBA00004984"/>
    </source>
</evidence>
<evidence type="ECO:0000259" key="10">
    <source>
        <dbReference type="Pfam" id="PF22039"/>
    </source>
</evidence>
<evidence type="ECO:0000256" key="5">
    <source>
        <dbReference type="ARBA" id="ARBA00022801"/>
    </source>
</evidence>
<reference evidence="11 12" key="1">
    <citation type="submission" date="2022-10" db="EMBL/GenBank/DDBJ databases">
        <title>Alteromonas sp. chi3 Genome sequencing.</title>
        <authorList>
            <person name="Park S."/>
        </authorList>
    </citation>
    <scope>NUCLEOTIDE SEQUENCE [LARGE SCALE GENOMIC DNA]</scope>
    <source>
        <strain evidence="12">chi3</strain>
    </source>
</reference>
<dbReference type="EC" id="3.5.4.3" evidence="3 7"/>
<dbReference type="GO" id="GO:0008892">
    <property type="term" value="F:guanine deaminase activity"/>
    <property type="evidence" value="ECO:0007669"/>
    <property type="project" value="UniProtKB-EC"/>
</dbReference>
<evidence type="ECO:0000256" key="4">
    <source>
        <dbReference type="ARBA" id="ARBA00022723"/>
    </source>
</evidence>
<keyword evidence="5 8" id="KW-0378">Hydrolase</keyword>
<dbReference type="InterPro" id="IPR011059">
    <property type="entry name" value="Metal-dep_hydrolase_composite"/>
</dbReference>
<sequence>MKQQLIRGAIHHYPHATADYAADLQSFTDGAMLIESGKIIALGEYNELRGQYPAAALTDYRDYLIIPGLIDTHLHFPQTEIIAKYGEQLLTWLDNFTFPAEGQFADPALSARMADFFLNECLKNGTTTGLVYSSVHKTSTEALFEAASARNMLTVAGKVCMDRHCPDWLQDTPASAQRDSAELIERYHGKGRNYYALTPRFAPTSSSAQMAALGELAQQYDDVFIQTHLSENHDEIAWVKTLYPDCEDYLAVYEKYHMVRPRAVYGHCIHLSDSEWQRMAASGAVAAFCPTSNLFLGSGLFEMGKAEQFNVPVTLATDVGGGTSFNLLRTLGEAYKICQLRQFKLSALQGFYMLTQGAAHSLGLSDKIGNFNVGSDADFVVLNPRFDPLTTLRVKNDSSCEDALFALTMLGDDRATVATWVAGQPQYIQQEHADALA</sequence>
<dbReference type="InterPro" id="IPR032466">
    <property type="entry name" value="Metal_Hydrolase"/>
</dbReference>
<comment type="cofactor">
    <cofactor evidence="8">
        <name>Zn(2+)</name>
        <dbReference type="ChEBI" id="CHEBI:29105"/>
    </cofactor>
    <text evidence="8">Binds 1 zinc ion per subunit.</text>
</comment>
<accession>A0ABT5L348</accession>
<comment type="function">
    <text evidence="8">Catalyzes the hydrolytic deamination of guanine, producing xanthine and ammonia.</text>
</comment>
<name>A0ABT5L348_9ALTE</name>
<keyword evidence="6 8" id="KW-0862">Zinc</keyword>
<dbReference type="InterPro" id="IPR014311">
    <property type="entry name" value="Guanine_deaminase"/>
</dbReference>
<dbReference type="Pfam" id="PF01979">
    <property type="entry name" value="Amidohydro_1"/>
    <property type="match status" value="1"/>
</dbReference>
<evidence type="ECO:0000313" key="12">
    <source>
        <dbReference type="Proteomes" id="UP001218788"/>
    </source>
</evidence>
<evidence type="ECO:0000256" key="6">
    <source>
        <dbReference type="ARBA" id="ARBA00022833"/>
    </source>
</evidence>
<dbReference type="Gene3D" id="3.20.20.140">
    <property type="entry name" value="Metal-dependent hydrolases"/>
    <property type="match status" value="1"/>
</dbReference>
<proteinExistence type="inferred from homology"/>
<evidence type="ECO:0000256" key="2">
    <source>
        <dbReference type="ARBA" id="ARBA00006745"/>
    </source>
</evidence>
<dbReference type="EMBL" id="JAQQXP010000001">
    <property type="protein sequence ID" value="MDC8831462.1"/>
    <property type="molecule type" value="Genomic_DNA"/>
</dbReference>
<dbReference type="PANTHER" id="PTHR11271">
    <property type="entry name" value="GUANINE DEAMINASE"/>
    <property type="match status" value="1"/>
</dbReference>
<feature type="domain" description="Amidohydrolase-related" evidence="9">
    <location>
        <begin position="65"/>
        <end position="424"/>
    </location>
</feature>